<evidence type="ECO:0000313" key="1">
    <source>
        <dbReference type="EMBL" id="PKR78763.1"/>
    </source>
</evidence>
<dbReference type="AlphaFoldDB" id="A0A2I0QWP9"/>
<accession>A0A2I0QWP9</accession>
<dbReference type="RefSeq" id="WP_101330506.1">
    <property type="nucleotide sequence ID" value="NZ_PJNH01000001.1"/>
</dbReference>
<protein>
    <submittedName>
        <fullName evidence="1">Uncharacterized protein</fullName>
    </submittedName>
</protein>
<dbReference type="OrthoDB" id="2972254at2"/>
<proteinExistence type="predicted"/>
<evidence type="ECO:0000313" key="2">
    <source>
        <dbReference type="Proteomes" id="UP000243524"/>
    </source>
</evidence>
<dbReference type="Proteomes" id="UP000243524">
    <property type="component" value="Unassembled WGS sequence"/>
</dbReference>
<comment type="caution">
    <text evidence="1">The sequence shown here is derived from an EMBL/GenBank/DDBJ whole genome shotgun (WGS) entry which is preliminary data.</text>
</comment>
<name>A0A2I0QWP9_9BACI</name>
<reference evidence="1 2" key="1">
    <citation type="submission" date="2017-06" db="EMBL/GenBank/DDBJ databases">
        <title>the draft geome sequence of Illustriluteabacillus marina B3227.</title>
        <authorList>
            <person name="He R.-H."/>
            <person name="Du Z.-J."/>
        </authorList>
    </citation>
    <scope>NUCLEOTIDE SEQUENCE [LARGE SCALE GENOMIC DNA]</scope>
    <source>
        <strain evidence="1 2">B3227</strain>
    </source>
</reference>
<sequence>MNNLNVQHYTNEHSYKVTQITENIEKQMVIAKVTNYGNKAEENIGHFKLKRGRELNHDDVVVDDEDIQNKVVFVRDVDWISDEMKDAVCKLIEQLKVGVK</sequence>
<organism evidence="1 2">
    <name type="scientific">Halalkalibacillus sediminis</name>
    <dbReference type="NCBI Taxonomy" id="2018042"/>
    <lineage>
        <taxon>Bacteria</taxon>
        <taxon>Bacillati</taxon>
        <taxon>Bacillota</taxon>
        <taxon>Bacilli</taxon>
        <taxon>Bacillales</taxon>
        <taxon>Bacillaceae</taxon>
        <taxon>Halalkalibacillus</taxon>
    </lineage>
</organism>
<keyword evidence="2" id="KW-1185">Reference proteome</keyword>
<gene>
    <name evidence="1" type="ORF">CEY16_03125</name>
</gene>
<dbReference type="EMBL" id="PJNH01000001">
    <property type="protein sequence ID" value="PKR78763.1"/>
    <property type="molecule type" value="Genomic_DNA"/>
</dbReference>